<keyword evidence="1" id="KW-0732">Signal</keyword>
<dbReference type="SUPFAM" id="SSF51126">
    <property type="entry name" value="Pectin lyase-like"/>
    <property type="match status" value="1"/>
</dbReference>
<accession>A0A934RTQ0</accession>
<protein>
    <recommendedName>
        <fullName evidence="4">Right handed beta helix domain-containing protein</fullName>
    </recommendedName>
</protein>
<evidence type="ECO:0000313" key="3">
    <source>
        <dbReference type="Proteomes" id="UP000617628"/>
    </source>
</evidence>
<organism evidence="2 3">
    <name type="scientific">Pelagicoccus mobilis</name>
    <dbReference type="NCBI Taxonomy" id="415221"/>
    <lineage>
        <taxon>Bacteria</taxon>
        <taxon>Pseudomonadati</taxon>
        <taxon>Verrucomicrobiota</taxon>
        <taxon>Opitutia</taxon>
        <taxon>Puniceicoccales</taxon>
        <taxon>Pelagicoccaceae</taxon>
        <taxon>Pelagicoccus</taxon>
    </lineage>
</organism>
<keyword evidence="3" id="KW-1185">Reference proteome</keyword>
<evidence type="ECO:0000256" key="1">
    <source>
        <dbReference type="SAM" id="SignalP"/>
    </source>
</evidence>
<dbReference type="InterPro" id="IPR012334">
    <property type="entry name" value="Pectin_lyas_fold"/>
</dbReference>
<dbReference type="InterPro" id="IPR054720">
    <property type="entry name" value="HpiC1"/>
</dbReference>
<sequence length="918" mass="100593">MRLSLEPTPQRPLAKRVLYSKSNSFIHKLFAYALLLAFGLSSPDTNAAEQTVPLLNPSFEDPTLDSTNSWYGGVNDWGTQPAGFVGTTYAQPTIAASPAPDGNQYCWANTNGLQLFQQIGTMEANTWYTFTVDIFPIGDLSTTRAEVIIEETDTWSAQMAAALYHPTWDTAREDFTMTAGQWTTVSVSFHSSQFANLNGNNMRIRVAGDYLAIDNARVTKDADRTYYIDATNGNDNNDGKSEASAWKTFANPNAILLYPGETVALKRGETWTEQLNLAGKGVDGASIELTAYGTGALPTIDLDQPYDGYCVVIEGPSYWNINNLHTRDAKLGIYLRYIDDYGNQDVVVEDCYFENMYDPAFDAALFNYEVAWSCGVFAGGKIGAGNENLTVLNNLTVRRSQMINCIVGFGTNWFFPGVNYSRMTNVYVEDIVVTNNLAGAVWLNHINGGHTKRVRTYGKPDVTNFSFGTGTTAGFMQHCANYTIDHCEFSECARVPGEADGTGFDFEGDNHNIVFSNNVLANNDGAGVLILSSVAPNTNIQITDCVTYNNSLNPWVGHDADYEFKSAGGAASTGTITNTGIYRSVDDTSGWFSDSWDGFTVTNSRQLYYDDVVTRASTWEFETVGDFEGWHTFNHLSGVSVANGLLSGTSNGNDSYLHTPSMFVDTNIYPKVRVRLSSTSGTAAQIFFVTETDASWDGAKLLTFPVVADGVMRDYVVDMRACADFKGVITGMRLDPTTVSGANISIDYFAAVMEDGVTTAPPPPPSWTNLLNNGFESGFENFVDGGGDCALNTLPEYSYFGNNSIRLRDNSGTASSMYMSAGLDVSSYSNAKINFHFYPRSMETGEDLILEVSNGSGWTILDQYVRGTDFENNSFYEVEEVIPVSNLANPADLRFRLRCDASGNSDYIYVDEVTISAR</sequence>
<gene>
    <name evidence="2" type="ORF">JIN87_11125</name>
</gene>
<dbReference type="RefSeq" id="WP_378924196.1">
    <property type="nucleotide sequence ID" value="NZ_JBHLTO010000010.1"/>
</dbReference>
<dbReference type="SMART" id="SM00710">
    <property type="entry name" value="PbH1"/>
    <property type="match status" value="6"/>
</dbReference>
<dbReference type="EMBL" id="JAENIL010000018">
    <property type="protein sequence ID" value="MBK1877420.1"/>
    <property type="molecule type" value="Genomic_DNA"/>
</dbReference>
<feature type="chain" id="PRO_5037670229" description="Right handed beta helix domain-containing protein" evidence="1">
    <location>
        <begin position="48"/>
        <end position="918"/>
    </location>
</feature>
<name>A0A934RTQ0_9BACT</name>
<dbReference type="InterPro" id="IPR006626">
    <property type="entry name" value="PbH1"/>
</dbReference>
<dbReference type="InterPro" id="IPR011050">
    <property type="entry name" value="Pectin_lyase_fold/virulence"/>
</dbReference>
<reference evidence="2" key="1">
    <citation type="submission" date="2021-01" db="EMBL/GenBank/DDBJ databases">
        <title>Modified the classification status of verrucomicrobia.</title>
        <authorList>
            <person name="Feng X."/>
        </authorList>
    </citation>
    <scope>NUCLEOTIDE SEQUENCE</scope>
    <source>
        <strain evidence="2">KCTC 13126</strain>
    </source>
</reference>
<comment type="caution">
    <text evidence="2">The sequence shown here is derived from an EMBL/GenBank/DDBJ whole genome shotgun (WGS) entry which is preliminary data.</text>
</comment>
<proteinExistence type="predicted"/>
<dbReference type="Pfam" id="PF22825">
    <property type="entry name" value="HpiC1-like"/>
    <property type="match status" value="1"/>
</dbReference>
<feature type="signal peptide" evidence="1">
    <location>
        <begin position="1"/>
        <end position="47"/>
    </location>
</feature>
<dbReference type="AlphaFoldDB" id="A0A934RTQ0"/>
<evidence type="ECO:0008006" key="4">
    <source>
        <dbReference type="Google" id="ProtNLM"/>
    </source>
</evidence>
<dbReference type="Gene3D" id="2.60.120.260">
    <property type="entry name" value="Galactose-binding domain-like"/>
    <property type="match status" value="1"/>
</dbReference>
<dbReference type="Proteomes" id="UP000617628">
    <property type="component" value="Unassembled WGS sequence"/>
</dbReference>
<dbReference type="Gene3D" id="2.160.20.10">
    <property type="entry name" value="Single-stranded right-handed beta-helix, Pectin lyase-like"/>
    <property type="match status" value="1"/>
</dbReference>
<evidence type="ECO:0000313" key="2">
    <source>
        <dbReference type="EMBL" id="MBK1877420.1"/>
    </source>
</evidence>